<dbReference type="PANTHER" id="PTHR47073:SF8">
    <property type="entry name" value="BAH DOMAIN-CONTAINING PROTEIN"/>
    <property type="match status" value="1"/>
</dbReference>
<dbReference type="FunFam" id="2.30.30.490:FF:000017">
    <property type="entry name" value="Bromo-adjacent homology (BAH) domain-containing protein"/>
    <property type="match status" value="1"/>
</dbReference>
<dbReference type="InterPro" id="IPR035979">
    <property type="entry name" value="RBD_domain_sf"/>
</dbReference>
<dbReference type="PROSITE" id="PS51038">
    <property type="entry name" value="BAH"/>
    <property type="match status" value="1"/>
</dbReference>
<dbReference type="Gene3D" id="2.30.30.490">
    <property type="match status" value="1"/>
</dbReference>
<dbReference type="EMBL" id="CACVBM020001046">
    <property type="protein sequence ID" value="CAA7025920.1"/>
    <property type="molecule type" value="Genomic_DNA"/>
</dbReference>
<dbReference type="OrthoDB" id="1896853at2759"/>
<reference evidence="3" key="1">
    <citation type="submission" date="2020-01" db="EMBL/GenBank/DDBJ databases">
        <authorList>
            <person name="Mishra B."/>
        </authorList>
    </citation>
    <scope>NUCLEOTIDE SEQUENCE [LARGE SCALE GENOMIC DNA]</scope>
</reference>
<dbReference type="GO" id="GO:0003682">
    <property type="term" value="F:chromatin binding"/>
    <property type="evidence" value="ECO:0007669"/>
    <property type="project" value="InterPro"/>
</dbReference>
<dbReference type="Pfam" id="PF01426">
    <property type="entry name" value="BAH"/>
    <property type="match status" value="1"/>
</dbReference>
<accession>A0A6D2IL97</accession>
<dbReference type="PANTHER" id="PTHR47073">
    <property type="entry name" value="PROTEIN ANTI-SILENCING 1"/>
    <property type="match status" value="1"/>
</dbReference>
<feature type="compositionally biased region" description="Basic and acidic residues" evidence="1">
    <location>
        <begin position="284"/>
        <end position="295"/>
    </location>
</feature>
<evidence type="ECO:0000313" key="4">
    <source>
        <dbReference type="Proteomes" id="UP000467841"/>
    </source>
</evidence>
<evidence type="ECO:0000313" key="3">
    <source>
        <dbReference type="EMBL" id="CAA7025920.1"/>
    </source>
</evidence>
<dbReference type="AlphaFoldDB" id="A0A6D2IL97"/>
<dbReference type="Proteomes" id="UP000467841">
    <property type="component" value="Unassembled WGS sequence"/>
</dbReference>
<comment type="caution">
    <text evidence="3">The sequence shown here is derived from an EMBL/GenBank/DDBJ whole genome shotgun (WGS) entry which is preliminary data.</text>
</comment>
<feature type="compositionally biased region" description="Basic and acidic residues" evidence="1">
    <location>
        <begin position="258"/>
        <end position="277"/>
    </location>
</feature>
<dbReference type="GO" id="GO:0003723">
    <property type="term" value="F:RNA binding"/>
    <property type="evidence" value="ECO:0007669"/>
    <property type="project" value="TreeGrafter"/>
</dbReference>
<feature type="region of interest" description="Disordered" evidence="1">
    <location>
        <begin position="203"/>
        <end position="310"/>
    </location>
</feature>
<name>A0A6D2IL97_9BRAS</name>
<feature type="compositionally biased region" description="Basic and acidic residues" evidence="1">
    <location>
        <begin position="222"/>
        <end position="250"/>
    </location>
</feature>
<keyword evidence="4" id="KW-1185">Reference proteome</keyword>
<dbReference type="InterPro" id="IPR001025">
    <property type="entry name" value="BAH_dom"/>
</dbReference>
<sequence>MEKSAEVDGFGFKWGKKRGNGVENKDVQFYESFTYDGSEYSLYDCVLLGVASKPDSPEFFVGKIIKMWEHTDQRQNPRNVELLWFFKPSELSRYLQRVQDVLPNELFLASGSGVGLTNANQLEAICGKCNVQCISKDKRNPQPSSEEIKLADFVFHRTFDVQNSKILEKIDDKIAGVDVKFIFNRTSCEKKASAVQKVATGVHGTAHSLKPNRPSTSGSVRQNERNARDLYGHRKSDYGHKKEEDNDFHKQLARKKSAVAEERSNKDPGRRDGELDNRNASGSRRNDCNGKKDQDNEVENQLRKQKSRLAEEGCSRDSYCLEDLPRKKRKLDGSVAVSKHTEEKRLSDANYRRDYGVFDVTQKPHVTWEEDLGSAEGRGTLVLLQNLDPTCTSSEVENIVYSALNEQCTARMIERTSITIPHLGEALVIFKTADAAKRVIKRLDEGCLLLSNGRTLVATSAKVNPPEMPRFRFPGHIKPRIQIRREMRNAVATSHCAQRNTIEFDMGMEWRLHRDRFELACKRIFEVSIDHCFI</sequence>
<organism evidence="3 4">
    <name type="scientific">Microthlaspi erraticum</name>
    <dbReference type="NCBI Taxonomy" id="1685480"/>
    <lineage>
        <taxon>Eukaryota</taxon>
        <taxon>Viridiplantae</taxon>
        <taxon>Streptophyta</taxon>
        <taxon>Embryophyta</taxon>
        <taxon>Tracheophyta</taxon>
        <taxon>Spermatophyta</taxon>
        <taxon>Magnoliopsida</taxon>
        <taxon>eudicotyledons</taxon>
        <taxon>Gunneridae</taxon>
        <taxon>Pentapetalae</taxon>
        <taxon>rosids</taxon>
        <taxon>malvids</taxon>
        <taxon>Brassicales</taxon>
        <taxon>Brassicaceae</taxon>
        <taxon>Coluteocarpeae</taxon>
        <taxon>Microthlaspi</taxon>
    </lineage>
</organism>
<gene>
    <name evidence="3" type="ORF">MERR_LOCUS13155</name>
</gene>
<feature type="domain" description="BAH" evidence="2">
    <location>
        <begin position="38"/>
        <end position="170"/>
    </location>
</feature>
<proteinExistence type="predicted"/>
<dbReference type="InterPro" id="IPR043151">
    <property type="entry name" value="BAH_sf"/>
</dbReference>
<evidence type="ECO:0000256" key="1">
    <source>
        <dbReference type="SAM" id="MobiDB-lite"/>
    </source>
</evidence>
<protein>
    <recommendedName>
        <fullName evidence="2">BAH domain-containing protein</fullName>
    </recommendedName>
</protein>
<dbReference type="SUPFAM" id="SSF54928">
    <property type="entry name" value="RNA-binding domain, RBD"/>
    <property type="match status" value="1"/>
</dbReference>
<evidence type="ECO:0000259" key="2">
    <source>
        <dbReference type="PROSITE" id="PS51038"/>
    </source>
</evidence>